<feature type="compositionally biased region" description="Basic and acidic residues" evidence="1">
    <location>
        <begin position="408"/>
        <end position="417"/>
    </location>
</feature>
<accession>A0AAE1VG50</accession>
<feature type="region of interest" description="Disordered" evidence="1">
    <location>
        <begin position="283"/>
        <end position="317"/>
    </location>
</feature>
<dbReference type="EMBL" id="JAVYJV010000010">
    <property type="protein sequence ID" value="KAK4360129.1"/>
    <property type="molecule type" value="Genomic_DNA"/>
</dbReference>
<dbReference type="PANTHER" id="PTHR47188">
    <property type="entry name" value="PROTEIN TAR1"/>
    <property type="match status" value="1"/>
</dbReference>
<gene>
    <name evidence="2" type="ORF">RND71_019081</name>
</gene>
<feature type="compositionally biased region" description="Low complexity" evidence="1">
    <location>
        <begin position="159"/>
        <end position="168"/>
    </location>
</feature>
<dbReference type="InterPro" id="IPR044792">
    <property type="entry name" value="TAR1"/>
</dbReference>
<name>A0AAE1VG50_9SOLA</name>
<feature type="region of interest" description="Disordered" evidence="1">
    <location>
        <begin position="357"/>
        <end position="430"/>
    </location>
</feature>
<feature type="compositionally biased region" description="Low complexity" evidence="1">
    <location>
        <begin position="47"/>
        <end position="61"/>
    </location>
</feature>
<dbReference type="Proteomes" id="UP001291623">
    <property type="component" value="Unassembled WGS sequence"/>
</dbReference>
<proteinExistence type="predicted"/>
<comment type="caution">
    <text evidence="2">The sequence shown here is derived from an EMBL/GenBank/DDBJ whole genome shotgun (WGS) entry which is preliminary data.</text>
</comment>
<feature type="region of interest" description="Disordered" evidence="1">
    <location>
        <begin position="104"/>
        <end position="191"/>
    </location>
</feature>
<dbReference type="AlphaFoldDB" id="A0AAE1VG50"/>
<dbReference type="GO" id="GO:0043457">
    <property type="term" value="P:regulation of cellular respiration"/>
    <property type="evidence" value="ECO:0007669"/>
    <property type="project" value="InterPro"/>
</dbReference>
<feature type="region of interest" description="Disordered" evidence="1">
    <location>
        <begin position="486"/>
        <end position="535"/>
    </location>
</feature>
<reference evidence="2" key="1">
    <citation type="submission" date="2023-12" db="EMBL/GenBank/DDBJ databases">
        <title>Genome assembly of Anisodus tanguticus.</title>
        <authorList>
            <person name="Wang Y.-J."/>
        </authorList>
    </citation>
    <scope>NUCLEOTIDE SEQUENCE</scope>
    <source>
        <strain evidence="2">KB-2021</strain>
        <tissue evidence="2">Leaf</tissue>
    </source>
</reference>
<feature type="compositionally biased region" description="Basic residues" evidence="1">
    <location>
        <begin position="147"/>
        <end position="158"/>
    </location>
</feature>
<protein>
    <submittedName>
        <fullName evidence="2">Uncharacterized protein</fullName>
    </submittedName>
</protein>
<feature type="region of interest" description="Disordered" evidence="1">
    <location>
        <begin position="1"/>
        <end position="65"/>
    </location>
</feature>
<feature type="compositionally biased region" description="Basic residues" evidence="1">
    <location>
        <begin position="175"/>
        <end position="191"/>
    </location>
</feature>
<dbReference type="PANTHER" id="PTHR47188:SF1">
    <property type="entry name" value="PROTEIN TAR1"/>
    <property type="match status" value="1"/>
</dbReference>
<evidence type="ECO:0000313" key="2">
    <source>
        <dbReference type="EMBL" id="KAK4360129.1"/>
    </source>
</evidence>
<sequence length="535" mass="58778">MSDSLVRVSRRVEWGAHGPASERADAKHAAGRARAPATKTFRGRIEPGFGRPPRSTGPRPSRSADRLVAVPHPAGAHRRPPPLPPPDNFKHSLTLFSKSFSSFPRGTCSLSVSRRSRSERRRARKRVGSRGRATGYGARDARELGHNHHMPRRRRRGPAFRPAASSRRTGGRYPPARHRRVPHGGRGVRRRATRCVTRDARRALGLMASGATCVQRLDGSRDYANSHQVSHFATFFIDARARYPLRESFSFQKRHTSAARARARRGGPSIRYSLALSARGFVSRPPRARARARGDGREPHGGAPKHPARARAPPLFQTSSRVVRCAGFDNDPSAGSPTETLLRLLLPLNDKVQWTSRDVAGASAPRRRDPNISPDHSIGRSDGRCVQRAGTNDAEARPGRSRPRSASRRRDEDDRCTHARRTGRPIPKQAYDYAGINRVASLADVGAARARPPPPDGHGRVRRERGASFLRSVVRAEIGGVKTPVPAAFTESESPNRHARTTPPHGGATKAWDARAASVRPRTEREGERATVCTS</sequence>
<feature type="compositionally biased region" description="Basic residues" evidence="1">
    <location>
        <begin position="114"/>
        <end position="129"/>
    </location>
</feature>
<evidence type="ECO:0000313" key="3">
    <source>
        <dbReference type="Proteomes" id="UP001291623"/>
    </source>
</evidence>
<evidence type="ECO:0000256" key="1">
    <source>
        <dbReference type="SAM" id="MobiDB-lite"/>
    </source>
</evidence>
<feature type="compositionally biased region" description="Basic and acidic residues" evidence="1">
    <location>
        <begin position="10"/>
        <end position="28"/>
    </location>
</feature>
<keyword evidence="3" id="KW-1185">Reference proteome</keyword>
<organism evidence="2 3">
    <name type="scientific">Anisodus tanguticus</name>
    <dbReference type="NCBI Taxonomy" id="243964"/>
    <lineage>
        <taxon>Eukaryota</taxon>
        <taxon>Viridiplantae</taxon>
        <taxon>Streptophyta</taxon>
        <taxon>Embryophyta</taxon>
        <taxon>Tracheophyta</taxon>
        <taxon>Spermatophyta</taxon>
        <taxon>Magnoliopsida</taxon>
        <taxon>eudicotyledons</taxon>
        <taxon>Gunneridae</taxon>
        <taxon>Pentapetalae</taxon>
        <taxon>asterids</taxon>
        <taxon>lamiids</taxon>
        <taxon>Solanales</taxon>
        <taxon>Solanaceae</taxon>
        <taxon>Solanoideae</taxon>
        <taxon>Hyoscyameae</taxon>
        <taxon>Anisodus</taxon>
    </lineage>
</organism>